<organism evidence="1 2">
    <name type="scientific">Taxus chinensis</name>
    <name type="common">Chinese yew</name>
    <name type="synonym">Taxus wallichiana var. chinensis</name>
    <dbReference type="NCBI Taxonomy" id="29808"/>
    <lineage>
        <taxon>Eukaryota</taxon>
        <taxon>Viridiplantae</taxon>
        <taxon>Streptophyta</taxon>
        <taxon>Embryophyta</taxon>
        <taxon>Tracheophyta</taxon>
        <taxon>Spermatophyta</taxon>
        <taxon>Pinopsida</taxon>
        <taxon>Pinidae</taxon>
        <taxon>Conifers II</taxon>
        <taxon>Cupressales</taxon>
        <taxon>Taxaceae</taxon>
        <taxon>Taxus</taxon>
    </lineage>
</organism>
<feature type="non-terminal residue" evidence="1">
    <location>
        <position position="1"/>
    </location>
</feature>
<gene>
    <name evidence="1" type="ORF">KI387_012935</name>
</gene>
<accession>A0AA38CJX2</accession>
<protein>
    <submittedName>
        <fullName evidence="1">Uncharacterized protein</fullName>
    </submittedName>
</protein>
<evidence type="ECO:0000313" key="2">
    <source>
        <dbReference type="Proteomes" id="UP000824469"/>
    </source>
</evidence>
<dbReference type="AlphaFoldDB" id="A0AA38CJX2"/>
<evidence type="ECO:0000313" key="1">
    <source>
        <dbReference type="EMBL" id="KAH9301352.1"/>
    </source>
</evidence>
<name>A0AA38CJX2_TAXCH</name>
<dbReference type="EMBL" id="JAHRHJ020000009">
    <property type="protein sequence ID" value="KAH9301352.1"/>
    <property type="molecule type" value="Genomic_DNA"/>
</dbReference>
<sequence length="84" mass="8982">SCGEIMSERKICGPQTDGCTPPGSPHHSLLPAACTPLTLQACESVTLEDQVMFFLATPPGRLPRLVPHPVRFCLIWPGAAALLM</sequence>
<comment type="caution">
    <text evidence="1">The sequence shown here is derived from an EMBL/GenBank/DDBJ whole genome shotgun (WGS) entry which is preliminary data.</text>
</comment>
<dbReference type="Proteomes" id="UP000824469">
    <property type="component" value="Unassembled WGS sequence"/>
</dbReference>
<proteinExistence type="predicted"/>
<reference evidence="1 2" key="1">
    <citation type="journal article" date="2021" name="Nat. Plants">
        <title>The Taxus genome provides insights into paclitaxel biosynthesis.</title>
        <authorList>
            <person name="Xiong X."/>
            <person name="Gou J."/>
            <person name="Liao Q."/>
            <person name="Li Y."/>
            <person name="Zhou Q."/>
            <person name="Bi G."/>
            <person name="Li C."/>
            <person name="Du R."/>
            <person name="Wang X."/>
            <person name="Sun T."/>
            <person name="Guo L."/>
            <person name="Liang H."/>
            <person name="Lu P."/>
            <person name="Wu Y."/>
            <person name="Zhang Z."/>
            <person name="Ro D.K."/>
            <person name="Shang Y."/>
            <person name="Huang S."/>
            <person name="Yan J."/>
        </authorList>
    </citation>
    <scope>NUCLEOTIDE SEQUENCE [LARGE SCALE GENOMIC DNA]</scope>
    <source>
        <strain evidence="1">Ta-2019</strain>
    </source>
</reference>
<keyword evidence="2" id="KW-1185">Reference proteome</keyword>